<keyword evidence="1" id="KW-0472">Membrane</keyword>
<keyword evidence="1" id="KW-1133">Transmembrane helix</keyword>
<organism evidence="2 3">
    <name type="scientific">Flavobacterium psychrotolerans</name>
    <dbReference type="NCBI Taxonomy" id="2169410"/>
    <lineage>
        <taxon>Bacteria</taxon>
        <taxon>Pseudomonadati</taxon>
        <taxon>Bacteroidota</taxon>
        <taxon>Flavobacteriia</taxon>
        <taxon>Flavobacteriales</taxon>
        <taxon>Flavobacteriaceae</taxon>
        <taxon>Flavobacterium</taxon>
    </lineage>
</organism>
<accession>A0A2U1JLV8</accession>
<gene>
    <name evidence="2" type="ORF">DB895_05985</name>
</gene>
<evidence type="ECO:0000313" key="3">
    <source>
        <dbReference type="Proteomes" id="UP000245449"/>
    </source>
</evidence>
<evidence type="ECO:0000256" key="1">
    <source>
        <dbReference type="SAM" id="Phobius"/>
    </source>
</evidence>
<dbReference type="EMBL" id="QCZI01000005">
    <property type="protein sequence ID" value="PWA05969.1"/>
    <property type="molecule type" value="Genomic_DNA"/>
</dbReference>
<name>A0A2U1JLV8_9FLAO</name>
<dbReference type="AlphaFoldDB" id="A0A2U1JLV8"/>
<comment type="caution">
    <text evidence="2">The sequence shown here is derived from an EMBL/GenBank/DDBJ whole genome shotgun (WGS) entry which is preliminary data.</text>
</comment>
<keyword evidence="1" id="KW-0812">Transmembrane</keyword>
<protein>
    <submittedName>
        <fullName evidence="2">Uncharacterized protein</fullName>
    </submittedName>
</protein>
<sequence>MFTYQKYANVFVFYKGSQWFLLKVKDVLIHFKELNLQKNKLVFITWKLKKYFFLIHSQFLVLQLIVLYCSLKR</sequence>
<proteinExistence type="predicted"/>
<feature type="transmembrane region" description="Helical" evidence="1">
    <location>
        <begin position="51"/>
        <end position="71"/>
    </location>
</feature>
<evidence type="ECO:0000313" key="2">
    <source>
        <dbReference type="EMBL" id="PWA05969.1"/>
    </source>
</evidence>
<reference evidence="2 3" key="1">
    <citation type="submission" date="2018-04" db="EMBL/GenBank/DDBJ databases">
        <title>Flavobacterium sp. nov., isolated from glacier ice.</title>
        <authorList>
            <person name="Liu Q."/>
            <person name="Xin Y.-H."/>
        </authorList>
    </citation>
    <scope>NUCLEOTIDE SEQUENCE [LARGE SCALE GENOMIC DNA]</scope>
    <source>
        <strain evidence="2 3">RB1R5</strain>
    </source>
</reference>
<keyword evidence="3" id="KW-1185">Reference proteome</keyword>
<dbReference type="Proteomes" id="UP000245449">
    <property type="component" value="Unassembled WGS sequence"/>
</dbReference>